<dbReference type="SMART" id="SM00490">
    <property type="entry name" value="HELICc"/>
    <property type="match status" value="1"/>
</dbReference>
<evidence type="ECO:0000256" key="2">
    <source>
        <dbReference type="ARBA" id="ARBA00022801"/>
    </source>
</evidence>
<dbReference type="SUPFAM" id="SSF52540">
    <property type="entry name" value="P-loop containing nucleoside triphosphate hydrolases"/>
    <property type="match status" value="2"/>
</dbReference>
<evidence type="ECO:0000256" key="5">
    <source>
        <dbReference type="SAM" id="Coils"/>
    </source>
</evidence>
<reference evidence="8 9" key="1">
    <citation type="submission" date="2019-11" db="EMBL/GenBank/DDBJ databases">
        <title>Comparative genomics of hydrocarbon-degrading Desulfosarcina strains.</title>
        <authorList>
            <person name="Watanabe M."/>
            <person name="Kojima H."/>
            <person name="Fukui M."/>
        </authorList>
    </citation>
    <scope>NUCLEOTIDE SEQUENCE [LARGE SCALE GENOMIC DNA]</scope>
    <source>
        <strain evidence="9">oXyS1</strain>
    </source>
</reference>
<dbReference type="InterPro" id="IPR000330">
    <property type="entry name" value="SNF2_N"/>
</dbReference>
<dbReference type="Gene3D" id="3.40.50.300">
    <property type="entry name" value="P-loop containing nucleotide triphosphate hydrolases"/>
    <property type="match status" value="1"/>
</dbReference>
<dbReference type="PROSITE" id="PS51192">
    <property type="entry name" value="HELICASE_ATP_BIND_1"/>
    <property type="match status" value="1"/>
</dbReference>
<dbReference type="SMART" id="SM00487">
    <property type="entry name" value="DEXDc"/>
    <property type="match status" value="1"/>
</dbReference>
<feature type="domain" description="Helicase ATP-binding" evidence="6">
    <location>
        <begin position="119"/>
        <end position="293"/>
    </location>
</feature>
<dbReference type="InterPro" id="IPR057342">
    <property type="entry name" value="DEXDc_RapA"/>
</dbReference>
<sequence>MYKSKTPPTPGARILCRDAEWLITKADSIDFEDNFAIHCVGIDDLVRGHQSIFLTQLDDIAPVDPTRTKLIKDDSNGYKLSKLFLEAHLRQVPATGIEPNFDGLGVFKRMQFQEDTVRRALQQLRPRLLLADAVGLGKTIQVGMILSELMRRGRAGRILVLAKKSMLTQFQSELWNRFNIPLVRLDSSGIAKVRLKIPGNKNPFEVFHRVIISIDTLKNVARYEHFLKDTRWDVVIIDEAHNVAGASIPERHLSYRLARLLSRRSDSMLLTTATPHNGKKETFGRLISLLDPSAIPDPNFKEYDAQDIKEFFMMRFKEDIRQDATGMLAEREVIPLAHTTADATDAEEAVYEALAKLRADLKQEYDDADQFQKKRRHNALLQYGFYKLFLSSPEACLKTVSNRLAKLAGDDEASVEIPRLEELGSRLKNLTLEKSTRYAILKRQLAEIGWNGKPKSPRILIFTEYRQTQDALAHALAKDFIIKHNDKFESQSDQPIAVIHGGTPDTHLMKTVEAFATGSSPLRMMIATDVASEGINLHHECHHIIHYDLPWSIITLIQRNGRIDRLGQEKSPILRYIIVNTGQGLLKGDQAIFNRLIDKVEEINHLRQSGESVLQLYDPEAEEEYIANQGILAGNANVLEEKTSSKLNGSSLEADALELMLKEASQADHDDFMSFLLDDDETAPDTSNPSEDVPFQSKQFRLFADRDFLITGYQFLKERNPDYIKLQSTDRLVIVNAPDDLKRRLGKSENRTNVIFGATAIPMESWPENDQFRLTGDPDHVELAIKAARNASGYWSNELLCSEQHPILQWLNERLLMTVDRGQAPIIVSPHLQPGQLCFCFIGQVSSKSGIPLIVDGHAISFFKGDTKPKQQPLEWVLSTVKFDQISNTGAEPNILAAQPLLHSAVNESIKHMHFLKNRREKQLVPLLRKEERRLKKWKDRREDILLNRLNECAQGSDKAKQLQQNIEEMNDYVRDRQKNWRDSHFQAASHPSTRLIIAIQGAA</sequence>
<dbReference type="CDD" id="cd18011">
    <property type="entry name" value="DEXDc_RapA"/>
    <property type="match status" value="1"/>
</dbReference>
<feature type="coiled-coil region" evidence="5">
    <location>
        <begin position="928"/>
        <end position="980"/>
    </location>
</feature>
<keyword evidence="2" id="KW-0378">Hydrolase</keyword>
<proteinExistence type="predicted"/>
<keyword evidence="9" id="KW-1185">Reference proteome</keyword>
<evidence type="ECO:0000256" key="4">
    <source>
        <dbReference type="ARBA" id="ARBA00022840"/>
    </source>
</evidence>
<dbReference type="RefSeq" id="WP_155313351.1">
    <property type="nucleotide sequence ID" value="NZ_AP021879.1"/>
</dbReference>
<dbReference type="CDD" id="cd18793">
    <property type="entry name" value="SF2_C_SNF"/>
    <property type="match status" value="1"/>
</dbReference>
<dbReference type="PANTHER" id="PTHR45766:SF6">
    <property type="entry name" value="SWI_SNF-RELATED MATRIX-ASSOCIATED ACTIN-DEPENDENT REGULATOR OF CHROMATIN SUBFAMILY A-LIKE PROTEIN 1"/>
    <property type="match status" value="1"/>
</dbReference>
<protein>
    <submittedName>
        <fullName evidence="8">ATP-dependent helicase</fullName>
    </submittedName>
</protein>
<evidence type="ECO:0000256" key="1">
    <source>
        <dbReference type="ARBA" id="ARBA00022741"/>
    </source>
</evidence>
<keyword evidence="3 8" id="KW-0347">Helicase</keyword>
<dbReference type="InterPro" id="IPR001650">
    <property type="entry name" value="Helicase_C-like"/>
</dbReference>
<dbReference type="GO" id="GO:0005524">
    <property type="term" value="F:ATP binding"/>
    <property type="evidence" value="ECO:0007669"/>
    <property type="project" value="UniProtKB-KW"/>
</dbReference>
<evidence type="ECO:0000256" key="3">
    <source>
        <dbReference type="ARBA" id="ARBA00022806"/>
    </source>
</evidence>
<name>A0A5K8ALY3_9BACT</name>
<evidence type="ECO:0000259" key="6">
    <source>
        <dbReference type="PROSITE" id="PS51192"/>
    </source>
</evidence>
<dbReference type="Proteomes" id="UP000422108">
    <property type="component" value="Chromosome"/>
</dbReference>
<dbReference type="GO" id="GO:0004386">
    <property type="term" value="F:helicase activity"/>
    <property type="evidence" value="ECO:0007669"/>
    <property type="project" value="UniProtKB-KW"/>
</dbReference>
<dbReference type="InterPro" id="IPR014001">
    <property type="entry name" value="Helicase_ATP-bd"/>
</dbReference>
<keyword evidence="5" id="KW-0175">Coiled coil</keyword>
<feature type="domain" description="Helicase C-terminal" evidence="7">
    <location>
        <begin position="444"/>
        <end position="620"/>
    </location>
</feature>
<dbReference type="PANTHER" id="PTHR45766">
    <property type="entry name" value="DNA ANNEALING HELICASE AND ENDONUCLEASE ZRANB3 FAMILY MEMBER"/>
    <property type="match status" value="1"/>
</dbReference>
<keyword evidence="4" id="KW-0067">ATP-binding</keyword>
<dbReference type="EMBL" id="AP021879">
    <property type="protein sequence ID" value="BBO92634.1"/>
    <property type="molecule type" value="Genomic_DNA"/>
</dbReference>
<organism evidence="8 9">
    <name type="scientific">Desulfosarcina ovata subsp. ovata</name>
    <dbReference type="NCBI Taxonomy" id="2752305"/>
    <lineage>
        <taxon>Bacteria</taxon>
        <taxon>Pseudomonadati</taxon>
        <taxon>Thermodesulfobacteriota</taxon>
        <taxon>Desulfobacteria</taxon>
        <taxon>Desulfobacterales</taxon>
        <taxon>Desulfosarcinaceae</taxon>
        <taxon>Desulfosarcina</taxon>
    </lineage>
</organism>
<dbReference type="Pfam" id="PF00271">
    <property type="entry name" value="Helicase_C"/>
    <property type="match status" value="1"/>
</dbReference>
<evidence type="ECO:0000313" key="9">
    <source>
        <dbReference type="Proteomes" id="UP000422108"/>
    </source>
</evidence>
<accession>A0A5K8ALY3</accession>
<gene>
    <name evidence="8" type="ORF">DSCOOX_58140</name>
</gene>
<dbReference type="Pfam" id="PF00176">
    <property type="entry name" value="SNF2-rel_dom"/>
    <property type="match status" value="1"/>
</dbReference>
<dbReference type="AlphaFoldDB" id="A0A5K8ALY3"/>
<dbReference type="GO" id="GO:0016787">
    <property type="term" value="F:hydrolase activity"/>
    <property type="evidence" value="ECO:0007669"/>
    <property type="project" value="UniProtKB-KW"/>
</dbReference>
<dbReference type="InterPro" id="IPR027417">
    <property type="entry name" value="P-loop_NTPase"/>
</dbReference>
<dbReference type="InterPro" id="IPR049730">
    <property type="entry name" value="SNF2/RAD54-like_C"/>
</dbReference>
<evidence type="ECO:0000313" key="8">
    <source>
        <dbReference type="EMBL" id="BBO92634.1"/>
    </source>
</evidence>
<dbReference type="InterPro" id="IPR038718">
    <property type="entry name" value="SNF2-like_sf"/>
</dbReference>
<keyword evidence="1" id="KW-0547">Nucleotide-binding</keyword>
<dbReference type="PROSITE" id="PS51194">
    <property type="entry name" value="HELICASE_CTER"/>
    <property type="match status" value="1"/>
</dbReference>
<evidence type="ECO:0000259" key="7">
    <source>
        <dbReference type="PROSITE" id="PS51194"/>
    </source>
</evidence>
<dbReference type="Gene3D" id="3.40.50.10810">
    <property type="entry name" value="Tandem AAA-ATPase domain"/>
    <property type="match status" value="1"/>
</dbReference>